<keyword evidence="4 7" id="KW-1133">Transmembrane helix</keyword>
<dbReference type="Pfam" id="PF07690">
    <property type="entry name" value="MFS_1"/>
    <property type="match status" value="1"/>
</dbReference>
<evidence type="ECO:0000313" key="10">
    <source>
        <dbReference type="EMBL" id="SGZ54715.1"/>
    </source>
</evidence>
<evidence type="ECO:0000313" key="9">
    <source>
        <dbReference type="EMBL" id="SGZ54661.1"/>
    </source>
</evidence>
<protein>
    <submittedName>
        <fullName evidence="10">CIC11C00000004462</fullName>
    </submittedName>
    <submittedName>
        <fullName evidence="9">CIC11C00000004584</fullName>
    </submittedName>
</protein>
<feature type="transmembrane region" description="Helical" evidence="7">
    <location>
        <begin position="299"/>
        <end position="323"/>
    </location>
</feature>
<keyword evidence="12" id="KW-1185">Reference proteome</keyword>
<dbReference type="EMBL" id="LT635766">
    <property type="protein sequence ID" value="SGZ54661.1"/>
    <property type="molecule type" value="Genomic_DNA"/>
</dbReference>
<dbReference type="InterPro" id="IPR011701">
    <property type="entry name" value="MFS"/>
</dbReference>
<proteinExistence type="inferred from homology"/>
<dbReference type="Proteomes" id="UP000182334">
    <property type="component" value="Chromosome IV"/>
</dbReference>
<comment type="subcellular location">
    <subcellularLocation>
        <location evidence="1">Membrane</location>
        <topology evidence="1">Multi-pass membrane protein</topology>
    </subcellularLocation>
</comment>
<keyword evidence="5 7" id="KW-0472">Membrane</keyword>
<feature type="transmembrane region" description="Helical" evidence="7">
    <location>
        <begin position="232"/>
        <end position="250"/>
    </location>
</feature>
<evidence type="ECO:0000256" key="3">
    <source>
        <dbReference type="ARBA" id="ARBA00022692"/>
    </source>
</evidence>
<reference evidence="11 12" key="1">
    <citation type="submission" date="2016-10" db="EMBL/GenBank/DDBJ databases">
        <authorList>
            <person name="de Groot N.N."/>
        </authorList>
    </citation>
    <scope>NUCLEOTIDE SEQUENCE [LARGE SCALE GENOMIC DNA]</scope>
    <source>
        <strain evidence="10 12">CBS 141442</strain>
        <strain evidence="9 11">PYCC 4715</strain>
    </source>
</reference>
<dbReference type="GO" id="GO:0016020">
    <property type="term" value="C:membrane"/>
    <property type="evidence" value="ECO:0007669"/>
    <property type="project" value="UniProtKB-SubCell"/>
</dbReference>
<name>A0A1L0BTX0_9ASCO</name>
<dbReference type="OrthoDB" id="4454541at2759"/>
<dbReference type="Gene3D" id="1.20.1250.20">
    <property type="entry name" value="MFS general substrate transporter like domains"/>
    <property type="match status" value="2"/>
</dbReference>
<dbReference type="Proteomes" id="UP000182259">
    <property type="component" value="Chromosome III"/>
</dbReference>
<keyword evidence="2" id="KW-0813">Transport</keyword>
<sequence>MPSHSISSDSKAAFEHIDSVSSNHDNDNDVDNEIQASRVDNEILGYIEEKAVEIDDETNRILRRKINIRVLPVMVVTYFLQALDKGTLSFASIMGIREDANLVGQQYSWLTTCTYLAVLFWEFPTNVIIQKVPVAKYLSFNIICWGIVLGCHALGKNFTVLVVVRTLLGFFECCCQPVFIMMSAMWYKREEQAFIVALWYMMNGGQQIVGGVLAYCFTLIDNAKLRNWEILFLVYGALTVVWGAFVLYWTPDSPMKAHCFTEEEKRLMVERVRANQTGLQNKKWKKEHLMEALKDPQTYCYFFIQFLTSLPTSGLGAFANIIISSFGFTVLQTQLLAMVLGAYLIFLLLTSAYLANRFKQNILFMICFVIPSIVGTVVLMTLTYDGLDKLSHEYKVRRGVLLFCYYLTLSFWGVANLGLSLLSRNVAGQSKKSFVTASNFVGWAVGNCVGPQVFLKQEHPRYLTAFGTHMGCYGALILLLVFMRLWLMKENARKDKLIAEGKKQADMDLKHAFEDLTDRENVNFRYMY</sequence>
<feature type="transmembrane region" description="Helical" evidence="7">
    <location>
        <begin position="400"/>
        <end position="422"/>
    </location>
</feature>
<dbReference type="InterPro" id="IPR020846">
    <property type="entry name" value="MFS_dom"/>
</dbReference>
<dbReference type="AlphaFoldDB" id="A0A1L0BTX0"/>
<feature type="transmembrane region" description="Helical" evidence="7">
    <location>
        <begin position="167"/>
        <end position="187"/>
    </location>
</feature>
<dbReference type="InterPro" id="IPR036259">
    <property type="entry name" value="MFS_trans_sf"/>
</dbReference>
<dbReference type="SUPFAM" id="SSF103473">
    <property type="entry name" value="MFS general substrate transporter"/>
    <property type="match status" value="1"/>
</dbReference>
<feature type="transmembrane region" description="Helical" evidence="7">
    <location>
        <begin position="434"/>
        <end position="454"/>
    </location>
</feature>
<feature type="transmembrane region" description="Helical" evidence="7">
    <location>
        <begin position="335"/>
        <end position="355"/>
    </location>
</feature>
<evidence type="ECO:0000256" key="2">
    <source>
        <dbReference type="ARBA" id="ARBA00022448"/>
    </source>
</evidence>
<comment type="similarity">
    <text evidence="6">Belongs to the major facilitator superfamily. Allantoate permease family.</text>
</comment>
<evidence type="ECO:0000256" key="7">
    <source>
        <dbReference type="SAM" id="Phobius"/>
    </source>
</evidence>
<feature type="transmembrane region" description="Helical" evidence="7">
    <location>
        <begin position="194"/>
        <end position="220"/>
    </location>
</feature>
<dbReference type="PANTHER" id="PTHR43791:SF63">
    <property type="entry name" value="HIGH AFFINITY CYSTEINE TRANSPORTER"/>
    <property type="match status" value="1"/>
</dbReference>
<feature type="transmembrane region" description="Helical" evidence="7">
    <location>
        <begin position="362"/>
        <end position="380"/>
    </location>
</feature>
<dbReference type="GO" id="GO:0033229">
    <property type="term" value="F:cysteine transmembrane transporter activity"/>
    <property type="evidence" value="ECO:0007669"/>
    <property type="project" value="TreeGrafter"/>
</dbReference>
<evidence type="ECO:0000313" key="11">
    <source>
        <dbReference type="Proteomes" id="UP000182259"/>
    </source>
</evidence>
<organism evidence="10 12">
    <name type="scientific">Sungouiella intermedia</name>
    <dbReference type="NCBI Taxonomy" id="45354"/>
    <lineage>
        <taxon>Eukaryota</taxon>
        <taxon>Fungi</taxon>
        <taxon>Dikarya</taxon>
        <taxon>Ascomycota</taxon>
        <taxon>Saccharomycotina</taxon>
        <taxon>Pichiomycetes</taxon>
        <taxon>Metschnikowiaceae</taxon>
        <taxon>Sungouiella</taxon>
    </lineage>
</organism>
<feature type="domain" description="Major facilitator superfamily (MFS) profile" evidence="8">
    <location>
        <begin position="70"/>
        <end position="492"/>
    </location>
</feature>
<dbReference type="EMBL" id="LT635759">
    <property type="protein sequence ID" value="SGZ54715.1"/>
    <property type="molecule type" value="Genomic_DNA"/>
</dbReference>
<evidence type="ECO:0000256" key="1">
    <source>
        <dbReference type="ARBA" id="ARBA00004141"/>
    </source>
</evidence>
<dbReference type="PROSITE" id="PS50850">
    <property type="entry name" value="MFS"/>
    <property type="match status" value="1"/>
</dbReference>
<gene>
    <name evidence="9" type="ORF">SAMEA4029009_CIC11G00000004584</name>
    <name evidence="10" type="ORF">SAMEA4029010_CIC11G00000004462</name>
</gene>
<evidence type="ECO:0000256" key="6">
    <source>
        <dbReference type="ARBA" id="ARBA00037968"/>
    </source>
</evidence>
<dbReference type="STRING" id="45354.A0A1L0BTX0"/>
<feature type="transmembrane region" description="Helical" evidence="7">
    <location>
        <begin position="103"/>
        <end position="123"/>
    </location>
</feature>
<feature type="transmembrane region" description="Helical" evidence="7">
    <location>
        <begin position="135"/>
        <end position="155"/>
    </location>
</feature>
<feature type="transmembrane region" description="Helical" evidence="7">
    <location>
        <begin position="466"/>
        <end position="487"/>
    </location>
</feature>
<evidence type="ECO:0000256" key="5">
    <source>
        <dbReference type="ARBA" id="ARBA00023136"/>
    </source>
</evidence>
<dbReference type="PANTHER" id="PTHR43791">
    <property type="entry name" value="PERMEASE-RELATED"/>
    <property type="match status" value="1"/>
</dbReference>
<evidence type="ECO:0000313" key="12">
    <source>
        <dbReference type="Proteomes" id="UP000182334"/>
    </source>
</evidence>
<dbReference type="FunFam" id="1.20.1250.20:FF:000064">
    <property type="entry name" value="MFS allantoate transporter"/>
    <property type="match status" value="1"/>
</dbReference>
<keyword evidence="3 7" id="KW-0812">Transmembrane</keyword>
<accession>A0A1L0BTX0</accession>
<feature type="transmembrane region" description="Helical" evidence="7">
    <location>
        <begin position="66"/>
        <end position="83"/>
    </location>
</feature>
<evidence type="ECO:0000259" key="8">
    <source>
        <dbReference type="PROSITE" id="PS50850"/>
    </source>
</evidence>
<evidence type="ECO:0000256" key="4">
    <source>
        <dbReference type="ARBA" id="ARBA00022989"/>
    </source>
</evidence>